<name>A0ABU4S2P9_9GAMM</name>
<gene>
    <name evidence="3" type="ORF">SCD92_17665</name>
</gene>
<evidence type="ECO:0000259" key="2">
    <source>
        <dbReference type="PROSITE" id="PS50043"/>
    </source>
</evidence>
<evidence type="ECO:0000256" key="1">
    <source>
        <dbReference type="ARBA" id="ARBA00023125"/>
    </source>
</evidence>
<dbReference type="SUPFAM" id="SSF46894">
    <property type="entry name" value="C-terminal effector domain of the bipartite response regulators"/>
    <property type="match status" value="1"/>
</dbReference>
<protein>
    <submittedName>
        <fullName evidence="3">Response regulator transcription factor</fullName>
    </submittedName>
</protein>
<dbReference type="PANTHER" id="PTHR43214">
    <property type="entry name" value="TWO-COMPONENT RESPONSE REGULATOR"/>
    <property type="match status" value="1"/>
</dbReference>
<dbReference type="Pfam" id="PF00196">
    <property type="entry name" value="GerE"/>
    <property type="match status" value="1"/>
</dbReference>
<dbReference type="PRINTS" id="PR00038">
    <property type="entry name" value="HTHLUXR"/>
</dbReference>
<reference evidence="3 4" key="1">
    <citation type="submission" date="2023-11" db="EMBL/GenBank/DDBJ databases">
        <title>Gilvimarinus fulvus sp. nov., isolated from the surface of Kelp.</title>
        <authorList>
            <person name="Sun Y.Y."/>
            <person name="Gong Y."/>
            <person name="Du Z.J."/>
        </authorList>
    </citation>
    <scope>NUCLEOTIDE SEQUENCE [LARGE SCALE GENOMIC DNA]</scope>
    <source>
        <strain evidence="3 4">SDUM040013</strain>
    </source>
</reference>
<dbReference type="InterPro" id="IPR016032">
    <property type="entry name" value="Sig_transdc_resp-reg_C-effctor"/>
</dbReference>
<evidence type="ECO:0000313" key="3">
    <source>
        <dbReference type="EMBL" id="MDX6851209.1"/>
    </source>
</evidence>
<dbReference type="CDD" id="cd06170">
    <property type="entry name" value="LuxR_C_like"/>
    <property type="match status" value="1"/>
</dbReference>
<feature type="domain" description="HTH luxR-type" evidence="2">
    <location>
        <begin position="131"/>
        <end position="196"/>
    </location>
</feature>
<dbReference type="Proteomes" id="UP001273505">
    <property type="component" value="Unassembled WGS sequence"/>
</dbReference>
<keyword evidence="1" id="KW-0238">DNA-binding</keyword>
<accession>A0ABU4S2P9</accession>
<organism evidence="3 4">
    <name type="scientific">Gilvimarinus gilvus</name>
    <dbReference type="NCBI Taxonomy" id="3058038"/>
    <lineage>
        <taxon>Bacteria</taxon>
        <taxon>Pseudomonadati</taxon>
        <taxon>Pseudomonadota</taxon>
        <taxon>Gammaproteobacteria</taxon>
        <taxon>Cellvibrionales</taxon>
        <taxon>Cellvibrionaceae</taxon>
        <taxon>Gilvimarinus</taxon>
    </lineage>
</organism>
<comment type="caution">
    <text evidence="3">The sequence shown here is derived from an EMBL/GenBank/DDBJ whole genome shotgun (WGS) entry which is preliminary data.</text>
</comment>
<dbReference type="PANTHER" id="PTHR43214:SF38">
    <property type="entry name" value="NITRATE_NITRITE RESPONSE REGULATOR PROTEIN NARL"/>
    <property type="match status" value="1"/>
</dbReference>
<dbReference type="InterPro" id="IPR039420">
    <property type="entry name" value="WalR-like"/>
</dbReference>
<dbReference type="SMART" id="SM00421">
    <property type="entry name" value="HTH_LUXR"/>
    <property type="match status" value="1"/>
</dbReference>
<dbReference type="InterPro" id="IPR000792">
    <property type="entry name" value="Tscrpt_reg_LuxR_C"/>
</dbReference>
<proteinExistence type="predicted"/>
<keyword evidence="4" id="KW-1185">Reference proteome</keyword>
<dbReference type="EMBL" id="JAXAFO010000043">
    <property type="protein sequence ID" value="MDX6851209.1"/>
    <property type="molecule type" value="Genomic_DNA"/>
</dbReference>
<dbReference type="PROSITE" id="PS50043">
    <property type="entry name" value="HTH_LUXR_2"/>
    <property type="match status" value="1"/>
</dbReference>
<evidence type="ECO:0000313" key="4">
    <source>
        <dbReference type="Proteomes" id="UP001273505"/>
    </source>
</evidence>
<sequence>MRSVFVTTSNIDSQRWQSAFEEAAVYVDYAPDQVSANEKTLAWLVLDGAWREHLTSLTAAGAKVVALTLNETAVEAREMFALGCSGYLHAMAAPEQLARVKKAIEYDGLWLGRDLMSELLLTPKPPTQQPSQMSLERLSDRERAVAQAVVEGHSNKEVARLLDITERTVKAHLSSCYEKLGVRDRMQLALHLRPGK</sequence>
<dbReference type="Gene3D" id="3.40.50.2300">
    <property type="match status" value="1"/>
</dbReference>
<dbReference type="RefSeq" id="WP_302720582.1">
    <property type="nucleotide sequence ID" value="NZ_JAULRU010000126.1"/>
</dbReference>